<evidence type="ECO:0000313" key="10">
    <source>
        <dbReference type="Proteomes" id="UP001155483"/>
    </source>
</evidence>
<dbReference type="AlphaFoldDB" id="A0A9X3B974"/>
<keyword evidence="5" id="KW-0408">Iron</keyword>
<evidence type="ECO:0000256" key="5">
    <source>
        <dbReference type="ARBA" id="ARBA00023004"/>
    </source>
</evidence>
<evidence type="ECO:0000256" key="1">
    <source>
        <dbReference type="ARBA" id="ARBA00022617"/>
    </source>
</evidence>
<dbReference type="InterPro" id="IPR012748">
    <property type="entry name" value="Rieske-like_NirD"/>
</dbReference>
<feature type="domain" description="Rieske" evidence="8">
    <location>
        <begin position="24"/>
        <end position="128"/>
    </location>
</feature>
<dbReference type="Gene3D" id="2.102.10.10">
    <property type="entry name" value="Rieske [2Fe-2S] iron-sulphur domain"/>
    <property type="match status" value="1"/>
</dbReference>
<dbReference type="GO" id="GO:0008942">
    <property type="term" value="F:nitrite reductase [NAD(P)H] activity"/>
    <property type="evidence" value="ECO:0007669"/>
    <property type="project" value="InterPro"/>
</dbReference>
<evidence type="ECO:0000259" key="8">
    <source>
        <dbReference type="PROSITE" id="PS51296"/>
    </source>
</evidence>
<dbReference type="Proteomes" id="UP001155483">
    <property type="component" value="Unassembled WGS sequence"/>
</dbReference>
<keyword evidence="6" id="KW-0411">Iron-sulfur</keyword>
<keyword evidence="4" id="KW-0560">Oxidoreductase</keyword>
<dbReference type="Pfam" id="PF13806">
    <property type="entry name" value="Rieske_2"/>
    <property type="match status" value="1"/>
</dbReference>
<dbReference type="RefSeq" id="WP_279298200.1">
    <property type="nucleotide sequence ID" value="NZ_JAOTIF010000015.1"/>
</dbReference>
<name>A0A9X3B974_9BACT</name>
<keyword evidence="1" id="KW-0349">Heme</keyword>
<dbReference type="PROSITE" id="PS51300">
    <property type="entry name" value="NIRD"/>
    <property type="match status" value="1"/>
</dbReference>
<reference evidence="9" key="2">
    <citation type="submission" date="2023-04" db="EMBL/GenBank/DDBJ databases">
        <title>Paracnuella aquatica gen. nov., sp. nov., a member of the family Chitinophagaceae isolated from a hot spring.</title>
        <authorList>
            <person name="Wang C."/>
        </authorList>
    </citation>
    <scope>NUCLEOTIDE SEQUENCE</scope>
    <source>
        <strain evidence="9">LB-8</strain>
    </source>
</reference>
<dbReference type="GO" id="GO:0042128">
    <property type="term" value="P:nitrate assimilation"/>
    <property type="evidence" value="ECO:0007669"/>
    <property type="project" value="UniProtKB-KW"/>
</dbReference>
<evidence type="ECO:0000256" key="2">
    <source>
        <dbReference type="ARBA" id="ARBA00022714"/>
    </source>
</evidence>
<keyword evidence="7" id="KW-0534">Nitrate assimilation</keyword>
<dbReference type="GO" id="GO:0051537">
    <property type="term" value="F:2 iron, 2 sulfur cluster binding"/>
    <property type="evidence" value="ECO:0007669"/>
    <property type="project" value="UniProtKB-KW"/>
</dbReference>
<dbReference type="InterPro" id="IPR036922">
    <property type="entry name" value="Rieske_2Fe-2S_sf"/>
</dbReference>
<dbReference type="PROSITE" id="PS51296">
    <property type="entry name" value="RIESKE"/>
    <property type="match status" value="1"/>
</dbReference>
<keyword evidence="2" id="KW-0001">2Fe-2S</keyword>
<gene>
    <name evidence="9" type="primary">nirD</name>
    <name evidence="9" type="ORF">OCK74_16705</name>
</gene>
<sequence>MSLSESLEFQNVQSSVTGARIKWFIACSVEDVPENGGACVKYGEEQIAVYNFTRRGEWFATQNLCPHKQQMVLSRGMIGSHGEHCEPKVACPFHKKTFSLLTGDCLNSDDCESIKTYPVKVKEGKVYIGVGIETI</sequence>
<dbReference type="SUPFAM" id="SSF50022">
    <property type="entry name" value="ISP domain"/>
    <property type="match status" value="1"/>
</dbReference>
<dbReference type="CDD" id="cd03529">
    <property type="entry name" value="Rieske_NirD"/>
    <property type="match status" value="1"/>
</dbReference>
<proteinExistence type="predicted"/>
<dbReference type="PANTHER" id="PTHR43809:SF1">
    <property type="entry name" value="NITRITE REDUCTASE (NADH) LARGE SUBUNIT"/>
    <property type="match status" value="1"/>
</dbReference>
<comment type="caution">
    <text evidence="9">The sequence shown here is derived from an EMBL/GenBank/DDBJ whole genome shotgun (WGS) entry which is preliminary data.</text>
</comment>
<accession>A0A9X3B974</accession>
<dbReference type="InterPro" id="IPR052034">
    <property type="entry name" value="NasD-like"/>
</dbReference>
<evidence type="ECO:0000256" key="4">
    <source>
        <dbReference type="ARBA" id="ARBA00023002"/>
    </source>
</evidence>
<keyword evidence="3" id="KW-0479">Metal-binding</keyword>
<protein>
    <submittedName>
        <fullName evidence="9">Nitrite reductase small subunit NirD</fullName>
    </submittedName>
</protein>
<evidence type="ECO:0000313" key="9">
    <source>
        <dbReference type="EMBL" id="MCU7550761.1"/>
    </source>
</evidence>
<dbReference type="InterPro" id="IPR017941">
    <property type="entry name" value="Rieske_2Fe-2S"/>
</dbReference>
<dbReference type="GO" id="GO:0046872">
    <property type="term" value="F:metal ion binding"/>
    <property type="evidence" value="ECO:0007669"/>
    <property type="project" value="UniProtKB-KW"/>
</dbReference>
<evidence type="ECO:0000256" key="6">
    <source>
        <dbReference type="ARBA" id="ARBA00023014"/>
    </source>
</evidence>
<evidence type="ECO:0000256" key="7">
    <source>
        <dbReference type="ARBA" id="ARBA00023063"/>
    </source>
</evidence>
<dbReference type="EMBL" id="JAOTIF010000015">
    <property type="protein sequence ID" value="MCU7550761.1"/>
    <property type="molecule type" value="Genomic_DNA"/>
</dbReference>
<dbReference type="PANTHER" id="PTHR43809">
    <property type="entry name" value="NITRITE REDUCTASE (NADH) LARGE SUBUNIT"/>
    <property type="match status" value="1"/>
</dbReference>
<evidence type="ECO:0000256" key="3">
    <source>
        <dbReference type="ARBA" id="ARBA00022723"/>
    </source>
</evidence>
<reference evidence="9" key="1">
    <citation type="submission" date="2022-09" db="EMBL/GenBank/DDBJ databases">
        <authorList>
            <person name="Yuan C."/>
            <person name="Ke Z."/>
        </authorList>
    </citation>
    <scope>NUCLEOTIDE SEQUENCE</scope>
    <source>
        <strain evidence="9">LB-8</strain>
    </source>
</reference>
<organism evidence="9 10">
    <name type="scientific">Paraflavisolibacter caeni</name>
    <dbReference type="NCBI Taxonomy" id="2982496"/>
    <lineage>
        <taxon>Bacteria</taxon>
        <taxon>Pseudomonadati</taxon>
        <taxon>Bacteroidota</taxon>
        <taxon>Chitinophagia</taxon>
        <taxon>Chitinophagales</taxon>
        <taxon>Chitinophagaceae</taxon>
        <taxon>Paraflavisolibacter</taxon>
    </lineage>
</organism>
<dbReference type="NCBIfam" id="TIGR02378">
    <property type="entry name" value="nirD_assim_sml"/>
    <property type="match status" value="1"/>
</dbReference>
<keyword evidence="10" id="KW-1185">Reference proteome</keyword>